<name>A0A080M4A2_9PROT</name>
<dbReference type="EMBL" id="JDST02000064">
    <property type="protein sequence ID" value="KFB76013.1"/>
    <property type="molecule type" value="Genomic_DNA"/>
</dbReference>
<accession>A0A080M4A2</accession>
<dbReference type="SUPFAM" id="SSF52402">
    <property type="entry name" value="Adenine nucleotide alpha hydrolases-like"/>
    <property type="match status" value="1"/>
</dbReference>
<evidence type="ECO:0000313" key="2">
    <source>
        <dbReference type="EMBL" id="KFB76013.1"/>
    </source>
</evidence>
<evidence type="ECO:0000313" key="3">
    <source>
        <dbReference type="Proteomes" id="UP000021315"/>
    </source>
</evidence>
<dbReference type="Gene3D" id="3.40.50.620">
    <property type="entry name" value="HUPs"/>
    <property type="match status" value="1"/>
</dbReference>
<gene>
    <name evidence="2" type="ORF">AW06_002810</name>
</gene>
<dbReference type="AlphaFoldDB" id="A0A080M4A2"/>
<comment type="caution">
    <text evidence="2">The sequence shown here is derived from an EMBL/GenBank/DDBJ whole genome shotgun (WGS) entry which is preliminary data.</text>
</comment>
<proteinExistence type="predicted"/>
<keyword evidence="3" id="KW-1185">Reference proteome</keyword>
<dbReference type="CDD" id="cd00293">
    <property type="entry name" value="USP-like"/>
    <property type="match status" value="1"/>
</dbReference>
<dbReference type="Pfam" id="PF00582">
    <property type="entry name" value="Usp"/>
    <property type="match status" value="1"/>
</dbReference>
<dbReference type="InterPro" id="IPR014729">
    <property type="entry name" value="Rossmann-like_a/b/a_fold"/>
</dbReference>
<protein>
    <submittedName>
        <fullName evidence="2">Universal stress protein family protein</fullName>
    </submittedName>
</protein>
<dbReference type="Proteomes" id="UP000021315">
    <property type="component" value="Unassembled WGS sequence"/>
</dbReference>
<evidence type="ECO:0000259" key="1">
    <source>
        <dbReference type="Pfam" id="PF00582"/>
    </source>
</evidence>
<dbReference type="STRING" id="1453999.AW06_002810"/>
<sequence length="145" mass="15730">MDSNSLGPSFLERLSSFLVREPEDCEKLICEHNSCSCRTRRQYAVKTSLDFDHAMTAIRDAGITILEAARATAGAAGVEAEIVLLETMERRVSDILVEKARELGCDPIVIGRHGQRGLVALLFLGSVAGRVARLPNASVLLVGKH</sequence>
<reference evidence="2" key="1">
    <citation type="submission" date="2014-02" db="EMBL/GenBank/DDBJ databases">
        <title>Expanding our view of genomic diversity in Candidatus Accumulibacter clades.</title>
        <authorList>
            <person name="Skennerton C.T."/>
            <person name="Barr J.J."/>
            <person name="Slater F.R."/>
            <person name="Bond P.L."/>
            <person name="Tyson G.W."/>
        </authorList>
    </citation>
    <scope>NUCLEOTIDE SEQUENCE [LARGE SCALE GENOMIC DNA]</scope>
</reference>
<organism evidence="2 3">
    <name type="scientific">Candidatus Accumulibacter cognatus</name>
    <dbReference type="NCBI Taxonomy" id="2954383"/>
    <lineage>
        <taxon>Bacteria</taxon>
        <taxon>Pseudomonadati</taxon>
        <taxon>Pseudomonadota</taxon>
        <taxon>Betaproteobacteria</taxon>
        <taxon>Candidatus Accumulibacter</taxon>
    </lineage>
</organism>
<dbReference type="InterPro" id="IPR006016">
    <property type="entry name" value="UspA"/>
</dbReference>
<feature type="domain" description="UspA" evidence="1">
    <location>
        <begin position="72"/>
        <end position="142"/>
    </location>
</feature>